<sequence>MTTNRIVSVKTSIHDVLLMARKNHSAVFVDGMFLDGVERVEFINHFADEDCEVILTFNDGIDNNPFPLNELSLLEKLFGQASNGQSLRDIALQTLEDGN</sequence>
<dbReference type="AlphaFoldDB" id="A0A3R9LSP4"/>
<proteinExistence type="predicted"/>
<evidence type="ECO:0000313" key="1">
    <source>
        <dbReference type="EMBL" id="RSK10907.1"/>
    </source>
</evidence>
<dbReference type="Proteomes" id="UP000279863">
    <property type="component" value="Unassembled WGS sequence"/>
</dbReference>
<organism evidence="1 2">
    <name type="scientific">Streptococcus oralis</name>
    <dbReference type="NCBI Taxonomy" id="1303"/>
    <lineage>
        <taxon>Bacteria</taxon>
        <taxon>Bacillati</taxon>
        <taxon>Bacillota</taxon>
        <taxon>Bacilli</taxon>
        <taxon>Lactobacillales</taxon>
        <taxon>Streptococcaceae</taxon>
        <taxon>Streptococcus</taxon>
    </lineage>
</organism>
<name>A0A3R9LSP4_STROR</name>
<comment type="caution">
    <text evidence="1">The sequence shown here is derived from an EMBL/GenBank/DDBJ whole genome shotgun (WGS) entry which is preliminary data.</text>
</comment>
<evidence type="ECO:0000313" key="2">
    <source>
        <dbReference type="Proteomes" id="UP000279863"/>
    </source>
</evidence>
<protein>
    <submittedName>
        <fullName evidence="1">Uncharacterized protein</fullName>
    </submittedName>
</protein>
<dbReference type="EMBL" id="RJVZ01000001">
    <property type="protein sequence ID" value="RSK10907.1"/>
    <property type="molecule type" value="Genomic_DNA"/>
</dbReference>
<reference evidence="1 2" key="1">
    <citation type="submission" date="2018-11" db="EMBL/GenBank/DDBJ databases">
        <title>Species Designations Belie Phenotypic and Genotypic Heterogeneity in Oral Streptococci.</title>
        <authorList>
            <person name="Velsko I."/>
        </authorList>
    </citation>
    <scope>NUCLEOTIDE SEQUENCE [LARGE SCALE GENOMIC DNA]</scope>
    <source>
        <strain evidence="1 2">BCA1</strain>
    </source>
</reference>
<accession>A0A3R9LSP4</accession>
<gene>
    <name evidence="1" type="ORF">D8804_00320</name>
</gene>